<dbReference type="RefSeq" id="WP_349218056.1">
    <property type="nucleotide sequence ID" value="NZ_JBBMFD010000003.1"/>
</dbReference>
<evidence type="ECO:0000256" key="4">
    <source>
        <dbReference type="ARBA" id="ARBA00023163"/>
    </source>
</evidence>
<evidence type="ECO:0000256" key="1">
    <source>
        <dbReference type="ARBA" id="ARBA00023015"/>
    </source>
</evidence>
<protein>
    <submittedName>
        <fullName evidence="6">AraC family transcriptional regulator</fullName>
    </submittedName>
</protein>
<comment type="caution">
    <text evidence="6">The sequence shown here is derived from an EMBL/GenBank/DDBJ whole genome shotgun (WGS) entry which is preliminary data.</text>
</comment>
<dbReference type="InterPro" id="IPR037923">
    <property type="entry name" value="HTH-like"/>
</dbReference>
<keyword evidence="1" id="KW-0805">Transcription regulation</keyword>
<proteinExistence type="predicted"/>
<dbReference type="PANTHER" id="PTHR46796">
    <property type="entry name" value="HTH-TYPE TRANSCRIPTIONAL ACTIVATOR RHAS-RELATED"/>
    <property type="match status" value="1"/>
</dbReference>
<dbReference type="PROSITE" id="PS00041">
    <property type="entry name" value="HTH_ARAC_FAMILY_1"/>
    <property type="match status" value="1"/>
</dbReference>
<dbReference type="Gene3D" id="1.10.10.60">
    <property type="entry name" value="Homeodomain-like"/>
    <property type="match status" value="2"/>
</dbReference>
<dbReference type="Gene3D" id="2.60.120.280">
    <property type="entry name" value="Regulatory protein AraC"/>
    <property type="match status" value="1"/>
</dbReference>
<sequence length="280" mass="31843">MKATGDGILEKSVFYFHTASSFAQSLLFYLDSAGHFYCDTRYYVHRDSHQSFLLFYVHTGKCMARYEGRTYTIEPGKALLLDCHRPHEYRAVEPSEIYWIHFNGNESRGLFEEIFSRYGAVVAPRNTGLFLSRILPILSGFQNRTPVPEPNVSCRIHCLLADLLTASCEGPGGAGRTPVQTTMEYIEENYKEDLSLERIAALVSLSPYHFSRMFKQETGFSPHEYVLTVRIDAAKTLLKTTGLSIKEITYAAGFHSEAHFVSTFKKRTQLTPTAFRNTVF</sequence>
<organism evidence="6 7">
    <name type="scientific">Solibaculum intestinale</name>
    <dbReference type="NCBI Taxonomy" id="3133165"/>
    <lineage>
        <taxon>Bacteria</taxon>
        <taxon>Bacillati</taxon>
        <taxon>Bacillota</taxon>
        <taxon>Clostridia</taxon>
        <taxon>Eubacteriales</taxon>
        <taxon>Oscillospiraceae</taxon>
        <taxon>Solibaculum</taxon>
    </lineage>
</organism>
<evidence type="ECO:0000313" key="7">
    <source>
        <dbReference type="Proteomes" id="UP001489509"/>
    </source>
</evidence>
<dbReference type="EMBL" id="JBBMFD010000003">
    <property type="protein sequence ID" value="MEQ2439790.1"/>
    <property type="molecule type" value="Genomic_DNA"/>
</dbReference>
<keyword evidence="7" id="KW-1185">Reference proteome</keyword>
<dbReference type="InterPro" id="IPR018060">
    <property type="entry name" value="HTH_AraC"/>
</dbReference>
<keyword evidence="2" id="KW-0238">DNA-binding</keyword>
<dbReference type="SUPFAM" id="SSF46689">
    <property type="entry name" value="Homeodomain-like"/>
    <property type="match status" value="2"/>
</dbReference>
<dbReference type="InterPro" id="IPR018062">
    <property type="entry name" value="HTH_AraC-typ_CS"/>
</dbReference>
<dbReference type="PROSITE" id="PS01124">
    <property type="entry name" value="HTH_ARAC_FAMILY_2"/>
    <property type="match status" value="1"/>
</dbReference>
<keyword evidence="3" id="KW-0010">Activator</keyword>
<evidence type="ECO:0000313" key="6">
    <source>
        <dbReference type="EMBL" id="MEQ2439790.1"/>
    </source>
</evidence>
<evidence type="ECO:0000256" key="3">
    <source>
        <dbReference type="ARBA" id="ARBA00023159"/>
    </source>
</evidence>
<evidence type="ECO:0000259" key="5">
    <source>
        <dbReference type="PROSITE" id="PS01124"/>
    </source>
</evidence>
<gene>
    <name evidence="6" type="ORF">WMO26_03000</name>
</gene>
<name>A0ABV1DXL3_9FIRM</name>
<dbReference type="PANTHER" id="PTHR46796:SF6">
    <property type="entry name" value="ARAC SUBFAMILY"/>
    <property type="match status" value="1"/>
</dbReference>
<accession>A0ABV1DXL3</accession>
<dbReference type="InterPro" id="IPR050204">
    <property type="entry name" value="AraC_XylS_family_regulators"/>
</dbReference>
<dbReference type="InterPro" id="IPR003313">
    <property type="entry name" value="AraC-bd"/>
</dbReference>
<dbReference type="Proteomes" id="UP001489509">
    <property type="component" value="Unassembled WGS sequence"/>
</dbReference>
<keyword evidence="4" id="KW-0804">Transcription</keyword>
<evidence type="ECO:0000256" key="2">
    <source>
        <dbReference type="ARBA" id="ARBA00023125"/>
    </source>
</evidence>
<reference evidence="6 7" key="1">
    <citation type="submission" date="2024-03" db="EMBL/GenBank/DDBJ databases">
        <title>Human intestinal bacterial collection.</title>
        <authorList>
            <person name="Pauvert C."/>
            <person name="Hitch T.C.A."/>
            <person name="Clavel T."/>
        </authorList>
    </citation>
    <scope>NUCLEOTIDE SEQUENCE [LARGE SCALE GENOMIC DNA]</scope>
    <source>
        <strain evidence="6 7">CLA-JM-H44</strain>
    </source>
</reference>
<dbReference type="SMART" id="SM00342">
    <property type="entry name" value="HTH_ARAC"/>
    <property type="match status" value="1"/>
</dbReference>
<feature type="domain" description="HTH araC/xylS-type" evidence="5">
    <location>
        <begin position="180"/>
        <end position="278"/>
    </location>
</feature>
<dbReference type="SUPFAM" id="SSF51215">
    <property type="entry name" value="Regulatory protein AraC"/>
    <property type="match status" value="1"/>
</dbReference>
<dbReference type="Pfam" id="PF02311">
    <property type="entry name" value="AraC_binding"/>
    <property type="match status" value="1"/>
</dbReference>
<dbReference type="Pfam" id="PF12833">
    <property type="entry name" value="HTH_18"/>
    <property type="match status" value="1"/>
</dbReference>
<dbReference type="InterPro" id="IPR009057">
    <property type="entry name" value="Homeodomain-like_sf"/>
</dbReference>